<keyword evidence="3" id="KW-0804">Transcription</keyword>
<sequence>MDRFLIQQLNNKFKNQPLSIDRLIFANINDFSPQDFFPEEINGGGMKECYVLTPRRRLYGIMPCPDRRARNGYWKLLKCINDNILGPDGAVGMKQKLLFFEGKPNHGCKTQWCMIEYKLRQHCCSIDCDHNIGR</sequence>
<accession>A0A1S4DGY1</accession>
<evidence type="ECO:0000256" key="4">
    <source>
        <dbReference type="ARBA" id="ARBA00023242"/>
    </source>
</evidence>
<dbReference type="GO" id="GO:0048731">
    <property type="term" value="P:system development"/>
    <property type="evidence" value="ECO:0000318"/>
    <property type="project" value="GO_Central"/>
</dbReference>
<gene>
    <name evidence="6" type="primary">LOC107829676</name>
</gene>
<dbReference type="InterPro" id="IPR003441">
    <property type="entry name" value="NAC-dom"/>
</dbReference>
<dbReference type="STRING" id="4097.A0A1S4DGY1"/>
<evidence type="ECO:0000256" key="2">
    <source>
        <dbReference type="ARBA" id="ARBA00023125"/>
    </source>
</evidence>
<keyword evidence="4" id="KW-0539">Nucleus</keyword>
<organism evidence="6">
    <name type="scientific">Nicotiana tabacum</name>
    <name type="common">Common tobacco</name>
    <dbReference type="NCBI Taxonomy" id="4097"/>
    <lineage>
        <taxon>Eukaryota</taxon>
        <taxon>Viridiplantae</taxon>
        <taxon>Streptophyta</taxon>
        <taxon>Embryophyta</taxon>
        <taxon>Tracheophyta</taxon>
        <taxon>Spermatophyta</taxon>
        <taxon>Magnoliopsida</taxon>
        <taxon>eudicotyledons</taxon>
        <taxon>Gunneridae</taxon>
        <taxon>Pentapetalae</taxon>
        <taxon>asterids</taxon>
        <taxon>lamiids</taxon>
        <taxon>Solanales</taxon>
        <taxon>Solanaceae</taxon>
        <taxon>Nicotianoideae</taxon>
        <taxon>Nicotianeae</taxon>
        <taxon>Nicotiana</taxon>
    </lineage>
</organism>
<proteinExistence type="predicted"/>
<dbReference type="GO" id="GO:0003677">
    <property type="term" value="F:DNA binding"/>
    <property type="evidence" value="ECO:0007669"/>
    <property type="project" value="UniProtKB-KW"/>
</dbReference>
<dbReference type="InterPro" id="IPR036093">
    <property type="entry name" value="NAC_dom_sf"/>
</dbReference>
<dbReference type="SMR" id="A0A1S4DGY1"/>
<keyword evidence="1" id="KW-0805">Transcription regulation</keyword>
<dbReference type="KEGG" id="nta:107829676"/>
<evidence type="ECO:0000259" key="5">
    <source>
        <dbReference type="PROSITE" id="PS51005"/>
    </source>
</evidence>
<dbReference type="Gene3D" id="2.170.150.80">
    <property type="entry name" value="NAC domain"/>
    <property type="match status" value="1"/>
</dbReference>
<feature type="non-terminal residue" evidence="6">
    <location>
        <position position="134"/>
    </location>
</feature>
<evidence type="ECO:0000256" key="1">
    <source>
        <dbReference type="ARBA" id="ARBA00023015"/>
    </source>
</evidence>
<dbReference type="PANTHER" id="PTHR31719">
    <property type="entry name" value="NAC TRANSCRIPTION FACTOR 56"/>
    <property type="match status" value="1"/>
</dbReference>
<keyword evidence="2" id="KW-0238">DNA-binding</keyword>
<evidence type="ECO:0000256" key="3">
    <source>
        <dbReference type="ARBA" id="ARBA00023163"/>
    </source>
</evidence>
<dbReference type="RefSeq" id="XP_016512625.1">
    <property type="nucleotide sequence ID" value="XM_016657139.1"/>
</dbReference>
<evidence type="ECO:0000313" key="6">
    <source>
        <dbReference type="RefSeq" id="XP_016512625.1"/>
    </source>
</evidence>
<dbReference type="PaxDb" id="4097-A0A1S4DGY1"/>
<reference evidence="6" key="1">
    <citation type="submission" date="2025-08" db="UniProtKB">
        <authorList>
            <consortium name="RefSeq"/>
        </authorList>
    </citation>
    <scope>IDENTIFICATION</scope>
</reference>
<protein>
    <submittedName>
        <fullName evidence="6">NAC domain-containing protein 71-like</fullName>
    </submittedName>
</protein>
<dbReference type="PROSITE" id="PS51005">
    <property type="entry name" value="NAC"/>
    <property type="match status" value="1"/>
</dbReference>
<dbReference type="SUPFAM" id="SSF101941">
    <property type="entry name" value="NAC domain"/>
    <property type="match status" value="1"/>
</dbReference>
<dbReference type="OrthoDB" id="1255195at2759"/>
<feature type="domain" description="NAC" evidence="5">
    <location>
        <begin position="1"/>
        <end position="134"/>
    </location>
</feature>
<name>A0A1S4DGY1_TOBAC</name>
<dbReference type="AlphaFoldDB" id="A0A1S4DGY1"/>
<dbReference type="Pfam" id="PF02365">
    <property type="entry name" value="NAM"/>
    <property type="match status" value="1"/>
</dbReference>
<dbReference type="GO" id="GO:0006355">
    <property type="term" value="P:regulation of DNA-templated transcription"/>
    <property type="evidence" value="ECO:0007669"/>
    <property type="project" value="InterPro"/>
</dbReference>
<dbReference type="PANTHER" id="PTHR31719:SF248">
    <property type="entry name" value="NAC DOMAIN-CONTAINING PROTEIN 10"/>
    <property type="match status" value="1"/>
</dbReference>